<sequence length="147" mass="17746">MKHFFKELFEYNHQMNQLLIEESLKLGKPLPERSISLFSHVLNAHDIWNTRVMSKPSHYGVWEVHNQNRWDNINETNYRDSLSIIDTFNFDAEIYYTNSKGLEFNNTVRDILFHVINHSNYHRAQIASDFRFNDITPLNTDYIFYKR</sequence>
<protein>
    <submittedName>
        <fullName evidence="3">DinB family protein</fullName>
    </submittedName>
</protein>
<dbReference type="InterPro" id="IPR007837">
    <property type="entry name" value="DinB"/>
</dbReference>
<dbReference type="SUPFAM" id="SSF109854">
    <property type="entry name" value="DinB/YfiT-like putative metalloenzymes"/>
    <property type="match status" value="1"/>
</dbReference>
<evidence type="ECO:0000313" key="4">
    <source>
        <dbReference type="Proteomes" id="UP001172082"/>
    </source>
</evidence>
<evidence type="ECO:0000313" key="3">
    <source>
        <dbReference type="EMBL" id="MDN5205115.1"/>
    </source>
</evidence>
<keyword evidence="4" id="KW-1185">Reference proteome</keyword>
<evidence type="ECO:0000256" key="1">
    <source>
        <dbReference type="ARBA" id="ARBA00008635"/>
    </source>
</evidence>
<dbReference type="Pfam" id="PF05163">
    <property type="entry name" value="DinB"/>
    <property type="match status" value="1"/>
</dbReference>
<evidence type="ECO:0000256" key="2">
    <source>
        <dbReference type="ARBA" id="ARBA00022723"/>
    </source>
</evidence>
<gene>
    <name evidence="3" type="ORF">QQ008_27255</name>
</gene>
<dbReference type="InterPro" id="IPR034660">
    <property type="entry name" value="DinB/YfiT-like"/>
</dbReference>
<dbReference type="EMBL" id="JAUJEA010000015">
    <property type="protein sequence ID" value="MDN5205115.1"/>
    <property type="molecule type" value="Genomic_DNA"/>
</dbReference>
<dbReference type="Proteomes" id="UP001172082">
    <property type="component" value="Unassembled WGS sequence"/>
</dbReference>
<dbReference type="Gene3D" id="1.20.120.450">
    <property type="entry name" value="dinb family like domain"/>
    <property type="match status" value="1"/>
</dbReference>
<comment type="caution">
    <text evidence="3">The sequence shown here is derived from an EMBL/GenBank/DDBJ whole genome shotgun (WGS) entry which is preliminary data.</text>
</comment>
<accession>A0ABT8KWF2</accession>
<name>A0ABT8KWF2_9BACT</name>
<organism evidence="3 4">
    <name type="scientific">Splendidivirga corallicola</name>
    <dbReference type="NCBI Taxonomy" id="3051826"/>
    <lineage>
        <taxon>Bacteria</taxon>
        <taxon>Pseudomonadati</taxon>
        <taxon>Bacteroidota</taxon>
        <taxon>Cytophagia</taxon>
        <taxon>Cytophagales</taxon>
        <taxon>Splendidivirgaceae</taxon>
        <taxon>Splendidivirga</taxon>
    </lineage>
</organism>
<dbReference type="RefSeq" id="WP_346755137.1">
    <property type="nucleotide sequence ID" value="NZ_JAUJEA010000015.1"/>
</dbReference>
<reference evidence="3" key="1">
    <citation type="submission" date="2023-06" db="EMBL/GenBank/DDBJ databases">
        <title>Genomic of Parafulvivirga corallium.</title>
        <authorList>
            <person name="Wang G."/>
        </authorList>
    </citation>
    <scope>NUCLEOTIDE SEQUENCE</scope>
    <source>
        <strain evidence="3">BMA10</strain>
    </source>
</reference>
<proteinExistence type="inferred from homology"/>
<keyword evidence="2" id="KW-0479">Metal-binding</keyword>
<comment type="similarity">
    <text evidence="1">Belongs to the DinB family.</text>
</comment>